<comment type="caution">
    <text evidence="4">The sequence shown here is derived from an EMBL/GenBank/DDBJ whole genome shotgun (WGS) entry which is preliminary data.</text>
</comment>
<dbReference type="GO" id="GO:0006400">
    <property type="term" value="P:tRNA modification"/>
    <property type="evidence" value="ECO:0007669"/>
    <property type="project" value="UniProtKB-UniRule"/>
</dbReference>
<evidence type="ECO:0000313" key="4">
    <source>
        <dbReference type="EMBL" id="KFN91330.1"/>
    </source>
</evidence>
<keyword evidence="5" id="KW-1185">Reference proteome</keyword>
<comment type="caution">
    <text evidence="3">Lacks conserved residue(s) required for the propagation of feature annotation.</text>
</comment>
<keyword evidence="2 3" id="KW-0819">tRNA processing</keyword>
<feature type="binding site" evidence="3">
    <location>
        <position position="186"/>
    </location>
    <ligand>
        <name>ATP</name>
        <dbReference type="ChEBI" id="CHEBI:30616"/>
    </ligand>
</feature>
<dbReference type="GO" id="GO:0005737">
    <property type="term" value="C:cytoplasm"/>
    <property type="evidence" value="ECO:0007669"/>
    <property type="project" value="UniProtKB-SubCell"/>
</dbReference>
<evidence type="ECO:0000256" key="1">
    <source>
        <dbReference type="ARBA" id="ARBA00022598"/>
    </source>
</evidence>
<dbReference type="EC" id="6.3.4.-" evidence="3"/>
<feature type="binding site" evidence="3">
    <location>
        <position position="161"/>
    </location>
    <ligand>
        <name>ATP</name>
        <dbReference type="ChEBI" id="CHEBI:30616"/>
    </ligand>
</feature>
<comment type="similarity">
    <text evidence="3">Belongs to the TmcAL family.</text>
</comment>
<protein>
    <recommendedName>
        <fullName evidence="3">tRNA(Met) cytidine acetate ligase</fullName>
        <ecNumber evidence="3">6.3.4.-</ecNumber>
    </recommendedName>
</protein>
<keyword evidence="3" id="KW-0694">RNA-binding</keyword>
<evidence type="ECO:0000256" key="2">
    <source>
        <dbReference type="ARBA" id="ARBA00022694"/>
    </source>
</evidence>
<keyword evidence="3" id="KW-0067">ATP-binding</keyword>
<comment type="catalytic activity">
    <reaction evidence="3">
        <text>cytidine(34) in elongator tRNA(Met) + acetate + ATP = N(4)-acetylcytidine(34) in elongator tRNA(Met) + AMP + diphosphate</text>
        <dbReference type="Rhea" id="RHEA:58144"/>
        <dbReference type="Rhea" id="RHEA-COMP:10693"/>
        <dbReference type="Rhea" id="RHEA-COMP:10694"/>
        <dbReference type="ChEBI" id="CHEBI:30089"/>
        <dbReference type="ChEBI" id="CHEBI:30616"/>
        <dbReference type="ChEBI" id="CHEBI:33019"/>
        <dbReference type="ChEBI" id="CHEBI:74900"/>
        <dbReference type="ChEBI" id="CHEBI:82748"/>
        <dbReference type="ChEBI" id="CHEBI:456215"/>
    </reaction>
</comment>
<organism evidence="4 5">
    <name type="scientific">Tetragenococcus muriaticus 3MR10-3</name>
    <dbReference type="NCBI Taxonomy" id="1302648"/>
    <lineage>
        <taxon>Bacteria</taxon>
        <taxon>Bacillati</taxon>
        <taxon>Bacillota</taxon>
        <taxon>Bacilli</taxon>
        <taxon>Lactobacillales</taxon>
        <taxon>Enterococcaceae</taxon>
        <taxon>Tetragenococcus</taxon>
    </lineage>
</organism>
<dbReference type="AlphaFoldDB" id="A0A091C3S0"/>
<comment type="function">
    <text evidence="3">Catalyzes the formation of N(4)-acetylcytidine (ac(4)C) at the wobble position of elongator tRNA(Met), using acetate and ATP as substrates. First activates an acetate ion to form acetyladenylate (Ac-AMP) and then transfers the acetyl group to tRNA to form ac(4)C34.</text>
</comment>
<gene>
    <name evidence="3" type="primary">tmcAL</name>
    <name evidence="4" type="ORF">TMU3MR103_1071</name>
</gene>
<dbReference type="PANTHER" id="PTHR37825:SF1">
    <property type="entry name" value="TRNA(MET) CYTIDINE ACETATE LIGASE"/>
    <property type="match status" value="1"/>
</dbReference>
<reference evidence="4 5" key="1">
    <citation type="submission" date="2014-08" db="EMBL/GenBank/DDBJ databases">
        <title>Genome sequence of Tetragenococcus muriaticus.</title>
        <authorList>
            <person name="Chuea-nongthon C."/>
            <person name="Rodtong S."/>
            <person name="Yongsawatdigul J."/>
            <person name="Steele J.L."/>
            <person name="Liu X.-y."/>
            <person name="Speers J."/>
            <person name="Glasner J.D."/>
            <person name="Neeno-Eckwall E.C."/>
        </authorList>
    </citation>
    <scope>NUCLEOTIDE SEQUENCE [LARGE SCALE GENOMIC DNA]</scope>
    <source>
        <strain evidence="4 5">3MR10-3</strain>
    </source>
</reference>
<dbReference type="Gene3D" id="3.40.50.620">
    <property type="entry name" value="HUPs"/>
    <property type="match status" value="1"/>
</dbReference>
<keyword evidence="3" id="KW-0820">tRNA-binding</keyword>
<dbReference type="RefSeq" id="WP_028790793.1">
    <property type="nucleotide sequence ID" value="NZ_JPVT01000103.1"/>
</dbReference>
<dbReference type="EMBL" id="JPVT01000103">
    <property type="protein sequence ID" value="KFN91330.1"/>
    <property type="molecule type" value="Genomic_DNA"/>
</dbReference>
<name>A0A091C3S0_9ENTE</name>
<dbReference type="GO" id="GO:0016879">
    <property type="term" value="F:ligase activity, forming carbon-nitrogen bonds"/>
    <property type="evidence" value="ECO:0007669"/>
    <property type="project" value="UniProtKB-UniRule"/>
</dbReference>
<evidence type="ECO:0000256" key="3">
    <source>
        <dbReference type="HAMAP-Rule" id="MF_01539"/>
    </source>
</evidence>
<dbReference type="NCBIfam" id="NF010191">
    <property type="entry name" value="PRK13670.1"/>
    <property type="match status" value="1"/>
</dbReference>
<dbReference type="PATRIC" id="fig|1302648.3.peg.1039"/>
<comment type="subcellular location">
    <subcellularLocation>
        <location evidence="3">Cytoplasm</location>
    </subcellularLocation>
</comment>
<accession>A0A091C3S0</accession>
<dbReference type="GO" id="GO:0000049">
    <property type="term" value="F:tRNA binding"/>
    <property type="evidence" value="ECO:0007669"/>
    <property type="project" value="UniProtKB-KW"/>
</dbReference>
<keyword evidence="3" id="KW-0963">Cytoplasm</keyword>
<evidence type="ECO:0000313" key="5">
    <source>
        <dbReference type="Proteomes" id="UP000029381"/>
    </source>
</evidence>
<keyword evidence="1 3" id="KW-0436">Ligase</keyword>
<keyword evidence="3" id="KW-0547">Nucleotide-binding</keyword>
<dbReference type="SUPFAM" id="SSF52374">
    <property type="entry name" value="Nucleotidylyl transferase"/>
    <property type="match status" value="1"/>
</dbReference>
<dbReference type="InterPro" id="IPR008513">
    <property type="entry name" value="tRNA(Met)_cyd_acetate_ligase"/>
</dbReference>
<sequence length="385" mass="44138">MKTCGIIAEYNPFHNGHKYQLQEAREQSQADVVIVVMSGNFLQRGEPAVIDKWKRAEEALHHGADLVVELPVHWALQSADYFAKGGIQLLHALHCDSFSFGTDHTETFDYPSFGNFIHSHQAAFDTAYQENSNPSLSYAEKMAAVLAQDFPEFSLTQEQPNHILGLAYAKENARYKQPMTIFPIQRLKSSHNSVEITEDIASATAIRQAIMRNEAIQEVVPAKTAEDLASYQVTWADYWPFLKYKILASSRSELGEIYQMVEGLEYRLKSKIKQASSFEEYVELVKSKRYTRTRIQRLLCYALLNFKEEAVKSAWQHDYLPVLGFSNKGQQYLSQIKRTIHWPIISKVGQTQERLMNLALKSDDIYRLADFNIAEQNFGRTPIRI</sequence>
<feature type="binding site" evidence="3">
    <location>
        <position position="101"/>
    </location>
    <ligand>
        <name>ATP</name>
        <dbReference type="ChEBI" id="CHEBI:30616"/>
    </ligand>
</feature>
<dbReference type="GO" id="GO:0005524">
    <property type="term" value="F:ATP binding"/>
    <property type="evidence" value="ECO:0007669"/>
    <property type="project" value="UniProtKB-KW"/>
</dbReference>
<dbReference type="Proteomes" id="UP000029381">
    <property type="component" value="Unassembled WGS sequence"/>
</dbReference>
<dbReference type="HAMAP" id="MF_01539">
    <property type="entry name" value="TmcAL"/>
    <property type="match status" value="1"/>
</dbReference>
<dbReference type="InterPro" id="IPR014729">
    <property type="entry name" value="Rossmann-like_a/b/a_fold"/>
</dbReference>
<proteinExistence type="inferred from homology"/>
<feature type="binding site" evidence="3">
    <location>
        <begin position="7"/>
        <end position="20"/>
    </location>
    <ligand>
        <name>ATP</name>
        <dbReference type="ChEBI" id="CHEBI:30616"/>
    </ligand>
</feature>
<dbReference type="PANTHER" id="PTHR37825">
    <property type="entry name" value="TRNA(MET) CYTIDINE ACETATE LIGASE"/>
    <property type="match status" value="1"/>
</dbReference>
<dbReference type="Pfam" id="PF05636">
    <property type="entry name" value="HIGH_NTase1"/>
    <property type="match status" value="1"/>
</dbReference>